<evidence type="ECO:0000256" key="2">
    <source>
        <dbReference type="SAM" id="SignalP"/>
    </source>
</evidence>
<proteinExistence type="predicted"/>
<protein>
    <submittedName>
        <fullName evidence="3">Uncharacterized protein</fullName>
    </submittedName>
</protein>
<dbReference type="AlphaFoldDB" id="A0AAD7CM31"/>
<evidence type="ECO:0000313" key="3">
    <source>
        <dbReference type="EMBL" id="KAJ7652957.1"/>
    </source>
</evidence>
<gene>
    <name evidence="3" type="ORF">B0H17DRAFT_1147246</name>
</gene>
<feature type="chain" id="PRO_5041953557" evidence="2">
    <location>
        <begin position="20"/>
        <end position="107"/>
    </location>
</feature>
<evidence type="ECO:0000256" key="1">
    <source>
        <dbReference type="SAM" id="MobiDB-lite"/>
    </source>
</evidence>
<name>A0AAD7CM31_MYCRO</name>
<dbReference type="Proteomes" id="UP001221757">
    <property type="component" value="Unassembled WGS sequence"/>
</dbReference>
<organism evidence="3 4">
    <name type="scientific">Mycena rosella</name>
    <name type="common">Pink bonnet</name>
    <name type="synonym">Agaricus rosellus</name>
    <dbReference type="NCBI Taxonomy" id="1033263"/>
    <lineage>
        <taxon>Eukaryota</taxon>
        <taxon>Fungi</taxon>
        <taxon>Dikarya</taxon>
        <taxon>Basidiomycota</taxon>
        <taxon>Agaricomycotina</taxon>
        <taxon>Agaricomycetes</taxon>
        <taxon>Agaricomycetidae</taxon>
        <taxon>Agaricales</taxon>
        <taxon>Marasmiineae</taxon>
        <taxon>Mycenaceae</taxon>
        <taxon>Mycena</taxon>
    </lineage>
</organism>
<accession>A0AAD7CM31</accession>
<evidence type="ECO:0000313" key="4">
    <source>
        <dbReference type="Proteomes" id="UP001221757"/>
    </source>
</evidence>
<reference evidence="3" key="1">
    <citation type="submission" date="2023-03" db="EMBL/GenBank/DDBJ databases">
        <title>Massive genome expansion in bonnet fungi (Mycena s.s.) driven by repeated elements and novel gene families across ecological guilds.</title>
        <authorList>
            <consortium name="Lawrence Berkeley National Laboratory"/>
            <person name="Harder C.B."/>
            <person name="Miyauchi S."/>
            <person name="Viragh M."/>
            <person name="Kuo A."/>
            <person name="Thoen E."/>
            <person name="Andreopoulos B."/>
            <person name="Lu D."/>
            <person name="Skrede I."/>
            <person name="Drula E."/>
            <person name="Henrissat B."/>
            <person name="Morin E."/>
            <person name="Kohler A."/>
            <person name="Barry K."/>
            <person name="LaButti K."/>
            <person name="Morin E."/>
            <person name="Salamov A."/>
            <person name="Lipzen A."/>
            <person name="Mereny Z."/>
            <person name="Hegedus B."/>
            <person name="Baldrian P."/>
            <person name="Stursova M."/>
            <person name="Weitz H."/>
            <person name="Taylor A."/>
            <person name="Grigoriev I.V."/>
            <person name="Nagy L.G."/>
            <person name="Martin F."/>
            <person name="Kauserud H."/>
        </authorList>
    </citation>
    <scope>NUCLEOTIDE SEQUENCE</scope>
    <source>
        <strain evidence="3">CBHHK067</strain>
    </source>
</reference>
<keyword evidence="2" id="KW-0732">Signal</keyword>
<keyword evidence="4" id="KW-1185">Reference proteome</keyword>
<feature type="compositionally biased region" description="Basic and acidic residues" evidence="1">
    <location>
        <begin position="96"/>
        <end position="107"/>
    </location>
</feature>
<feature type="region of interest" description="Disordered" evidence="1">
    <location>
        <begin position="85"/>
        <end position="107"/>
    </location>
</feature>
<comment type="caution">
    <text evidence="3">The sequence shown here is derived from an EMBL/GenBank/DDBJ whole genome shotgun (WGS) entry which is preliminary data.</text>
</comment>
<dbReference type="EMBL" id="JARKIE010000341">
    <property type="protein sequence ID" value="KAJ7652957.1"/>
    <property type="molecule type" value="Genomic_DNA"/>
</dbReference>
<sequence length="107" mass="12010">MFPRLAGLLVLAGFGLTAAEYSQSHQNVTKSRALNYIQFGKVDREIDRDVMGQGQRARNFTDEKSDKAGLGISVHFRVPMRSTSREMMGMGTIENRGGHEFQENMVE</sequence>
<feature type="signal peptide" evidence="2">
    <location>
        <begin position="1"/>
        <end position="19"/>
    </location>
</feature>